<dbReference type="AlphaFoldDB" id="A0A5J6QUV9"/>
<reference evidence="1 2" key="1">
    <citation type="submission" date="2019-08" db="EMBL/GenBank/DDBJ databases">
        <title>Whole-genome Sequencing of e-waste polymer degrading bacterium Pseudomonas sp. strain PE08.</title>
        <authorList>
            <person name="Kirdat K."/>
            <person name="Debbarma P."/>
            <person name="Narawade N."/>
            <person name="Suyal D."/>
            <person name="Thorat V."/>
            <person name="Shouche Y."/>
            <person name="Goel R."/>
            <person name="Yadav A."/>
        </authorList>
    </citation>
    <scope>NUCLEOTIDE SEQUENCE [LARGE SCALE GENOMIC DNA]</scope>
    <source>
        <strain evidence="1 2">PE08</strain>
    </source>
</reference>
<evidence type="ECO:0000313" key="2">
    <source>
        <dbReference type="Proteomes" id="UP000327179"/>
    </source>
</evidence>
<sequence length="88" mass="9761">MLLRTITVENGTGEAVNAAVLCSFAIPLIDRNILVYTLNEEGRQGTAKVYVASAIPRENGYRLAGLESEQEWQHTVQVLREITRGEES</sequence>
<gene>
    <name evidence="1" type="ORF">FXN65_22050</name>
</gene>
<evidence type="ECO:0000313" key="1">
    <source>
        <dbReference type="EMBL" id="QEY64616.1"/>
    </source>
</evidence>
<name>A0A5J6QUV9_9GAMM</name>
<proteinExistence type="predicted"/>
<dbReference type="RefSeq" id="WP_151136403.1">
    <property type="nucleotide sequence ID" value="NZ_CP043311.1"/>
</dbReference>
<organism evidence="1 2">
    <name type="scientific">Metapseudomonas lalkuanensis</name>
    <dbReference type="NCBI Taxonomy" id="2604832"/>
    <lineage>
        <taxon>Bacteria</taxon>
        <taxon>Pseudomonadati</taxon>
        <taxon>Pseudomonadota</taxon>
        <taxon>Gammaproteobacteria</taxon>
        <taxon>Pseudomonadales</taxon>
        <taxon>Pseudomonadaceae</taxon>
        <taxon>Metapseudomonas</taxon>
    </lineage>
</organism>
<dbReference type="KEGG" id="plal:FXN65_22050"/>
<accession>A0A5J6QUV9</accession>
<protein>
    <submittedName>
        <fullName evidence="1">Uncharacterized protein</fullName>
    </submittedName>
</protein>
<dbReference type="Proteomes" id="UP000327179">
    <property type="component" value="Chromosome"/>
</dbReference>
<dbReference type="EMBL" id="CP043311">
    <property type="protein sequence ID" value="QEY64616.1"/>
    <property type="molecule type" value="Genomic_DNA"/>
</dbReference>
<keyword evidence="2" id="KW-1185">Reference proteome</keyword>